<keyword evidence="2" id="KW-0472">Membrane</keyword>
<keyword evidence="2" id="KW-0812">Transmembrane</keyword>
<dbReference type="GO" id="GO:0005886">
    <property type="term" value="C:plasma membrane"/>
    <property type="evidence" value="ECO:0007669"/>
    <property type="project" value="TreeGrafter"/>
</dbReference>
<feature type="transmembrane region" description="Helical" evidence="2">
    <location>
        <begin position="99"/>
        <end position="119"/>
    </location>
</feature>
<feature type="transmembrane region" description="Helical" evidence="2">
    <location>
        <begin position="321"/>
        <end position="339"/>
    </location>
</feature>
<evidence type="ECO:0000313" key="3">
    <source>
        <dbReference type="EMBL" id="CAI6350625.1"/>
    </source>
</evidence>
<dbReference type="Proteomes" id="UP001160148">
    <property type="component" value="Unassembled WGS sequence"/>
</dbReference>
<dbReference type="PANTHER" id="PTHR10686:SF18">
    <property type="entry name" value="IP11787P-RELATED"/>
    <property type="match status" value="1"/>
</dbReference>
<feature type="transmembrane region" description="Helical" evidence="2">
    <location>
        <begin position="131"/>
        <end position="154"/>
    </location>
</feature>
<dbReference type="GO" id="GO:0090482">
    <property type="term" value="F:vitamin transmembrane transporter activity"/>
    <property type="evidence" value="ECO:0007669"/>
    <property type="project" value="InterPro"/>
</dbReference>
<accession>A0AAV0W446</accession>
<dbReference type="AlphaFoldDB" id="A0AAV0W446"/>
<name>A0AAV0W446_9HEMI</name>
<feature type="transmembrane region" description="Helical" evidence="2">
    <location>
        <begin position="291"/>
        <end position="309"/>
    </location>
</feature>
<dbReference type="InterPro" id="IPR002666">
    <property type="entry name" value="Folate_carrier"/>
</dbReference>
<feature type="transmembrane region" description="Helical" evidence="2">
    <location>
        <begin position="345"/>
        <end position="366"/>
    </location>
</feature>
<keyword evidence="4" id="KW-1185">Reference proteome</keyword>
<feature type="transmembrane region" description="Helical" evidence="2">
    <location>
        <begin position="160"/>
        <end position="182"/>
    </location>
</feature>
<evidence type="ECO:0000256" key="2">
    <source>
        <dbReference type="SAM" id="Phobius"/>
    </source>
</evidence>
<gene>
    <name evidence="3" type="ORF">MEUPH1_LOCUS7064</name>
</gene>
<feature type="transmembrane region" description="Helical" evidence="2">
    <location>
        <begin position="416"/>
        <end position="440"/>
    </location>
</feature>
<evidence type="ECO:0000313" key="4">
    <source>
        <dbReference type="Proteomes" id="UP001160148"/>
    </source>
</evidence>
<reference evidence="3 4" key="1">
    <citation type="submission" date="2023-01" db="EMBL/GenBank/DDBJ databases">
        <authorList>
            <person name="Whitehead M."/>
        </authorList>
    </citation>
    <scope>NUCLEOTIDE SEQUENCE [LARGE SCALE GENOMIC DNA]</scope>
</reference>
<dbReference type="EMBL" id="CARXXK010000001">
    <property type="protein sequence ID" value="CAI6350625.1"/>
    <property type="molecule type" value="Genomic_DNA"/>
</dbReference>
<organism evidence="3 4">
    <name type="scientific">Macrosiphum euphorbiae</name>
    <name type="common">potato aphid</name>
    <dbReference type="NCBI Taxonomy" id="13131"/>
    <lineage>
        <taxon>Eukaryota</taxon>
        <taxon>Metazoa</taxon>
        <taxon>Ecdysozoa</taxon>
        <taxon>Arthropoda</taxon>
        <taxon>Hexapoda</taxon>
        <taxon>Insecta</taxon>
        <taxon>Pterygota</taxon>
        <taxon>Neoptera</taxon>
        <taxon>Paraneoptera</taxon>
        <taxon>Hemiptera</taxon>
        <taxon>Sternorrhyncha</taxon>
        <taxon>Aphidomorpha</taxon>
        <taxon>Aphidoidea</taxon>
        <taxon>Aphididae</taxon>
        <taxon>Macrosiphini</taxon>
        <taxon>Macrosiphum</taxon>
    </lineage>
</organism>
<dbReference type="Pfam" id="PF01770">
    <property type="entry name" value="Folate_carrier"/>
    <property type="match status" value="1"/>
</dbReference>
<sequence length="447" mass="50171">MESWKIITYNVAVYMFLFEVRPLETYLTAYLTGPDGNVSLSEVANSMESIRSYSALTATVIMLAVSEYFYKPAIIAYTVCSFIAYIFMSGSPSLIHLRVGVAGIGATSNAYILGFSYLYSQISDKQQYQKATSIISVSLQLGIFCGSVLSQIIVSMTGGIYTILPYFNASAMFLAVICACLFPTKKKHSFRMENVLNEKTRLLGNGLKNKIEIREKNIVIMQSIKYNTAMENSFKGLLFDFKTSYSNTVVLKRSIWYIISMGSHFQIITNMNVLYTYIVNKPGNHDVLLNGYAEAMISLCGAAGAYLFGKVQLDWTYYGDAVTAICSSIMGILMMSCYYHDHLFLIYLSYILYGIVSQIAFVSNISEIAKRLKNQCYSLIYGVNLFGSLLISTFMTIFFVQINFLDISIPGRVQLLVFQFLFIGGLDVCLGVGFLFLSYLKMTKPRR</sequence>
<keyword evidence="2" id="KW-1133">Transmembrane helix</keyword>
<comment type="caution">
    <text evidence="3">The sequence shown here is derived from an EMBL/GenBank/DDBJ whole genome shotgun (WGS) entry which is preliminary data.</text>
</comment>
<protein>
    <submittedName>
        <fullName evidence="3">Uncharacterized protein</fullName>
    </submittedName>
</protein>
<feature type="transmembrane region" description="Helical" evidence="2">
    <location>
        <begin position="255"/>
        <end position="279"/>
    </location>
</feature>
<feature type="transmembrane region" description="Helical" evidence="2">
    <location>
        <begin position="68"/>
        <end position="87"/>
    </location>
</feature>
<dbReference type="PANTHER" id="PTHR10686">
    <property type="entry name" value="FOLATE TRANSPORTER"/>
    <property type="match status" value="1"/>
</dbReference>
<proteinExistence type="inferred from homology"/>
<evidence type="ECO:0000256" key="1">
    <source>
        <dbReference type="ARBA" id="ARBA00005773"/>
    </source>
</evidence>
<dbReference type="Gene3D" id="1.20.1250.20">
    <property type="entry name" value="MFS general substrate transporter like domains"/>
    <property type="match status" value="1"/>
</dbReference>
<feature type="transmembrane region" description="Helical" evidence="2">
    <location>
        <begin position="378"/>
        <end position="404"/>
    </location>
</feature>
<dbReference type="SUPFAM" id="SSF103473">
    <property type="entry name" value="MFS general substrate transporter"/>
    <property type="match status" value="1"/>
</dbReference>
<comment type="similarity">
    <text evidence="1">Belongs to the reduced folate carrier (RFC) transporter (TC 2.A.48) family.</text>
</comment>
<dbReference type="InterPro" id="IPR036259">
    <property type="entry name" value="MFS_trans_sf"/>
</dbReference>